<feature type="region of interest" description="Disordered" evidence="1">
    <location>
        <begin position="255"/>
        <end position="307"/>
    </location>
</feature>
<name>A0A1X6NTF3_PORUM</name>
<dbReference type="EMBL" id="KV919100">
    <property type="protein sequence ID" value="OSX71894.1"/>
    <property type="molecule type" value="Genomic_DNA"/>
</dbReference>
<gene>
    <name evidence="2" type="ORF">BU14_0491s0002</name>
</gene>
<evidence type="ECO:0000313" key="2">
    <source>
        <dbReference type="EMBL" id="OSX71894.1"/>
    </source>
</evidence>
<evidence type="ECO:0000313" key="3">
    <source>
        <dbReference type="Proteomes" id="UP000218209"/>
    </source>
</evidence>
<evidence type="ECO:0000256" key="1">
    <source>
        <dbReference type="SAM" id="MobiDB-lite"/>
    </source>
</evidence>
<feature type="region of interest" description="Disordered" evidence="1">
    <location>
        <begin position="207"/>
        <end position="243"/>
    </location>
</feature>
<reference evidence="2 3" key="1">
    <citation type="submission" date="2017-03" db="EMBL/GenBank/DDBJ databases">
        <title>WGS assembly of Porphyra umbilicalis.</title>
        <authorList>
            <person name="Brawley S.H."/>
            <person name="Blouin N.A."/>
            <person name="Ficko-Blean E."/>
            <person name="Wheeler G.L."/>
            <person name="Lohr M."/>
            <person name="Goodson H.V."/>
            <person name="Jenkins J.W."/>
            <person name="Blaby-Haas C.E."/>
            <person name="Helliwell K.E."/>
            <person name="Chan C."/>
            <person name="Marriage T."/>
            <person name="Bhattacharya D."/>
            <person name="Klein A.S."/>
            <person name="Badis Y."/>
            <person name="Brodie J."/>
            <person name="Cao Y."/>
            <person name="Collen J."/>
            <person name="Dittami S.M."/>
            <person name="Gachon C.M."/>
            <person name="Green B.R."/>
            <person name="Karpowicz S."/>
            <person name="Kim J.W."/>
            <person name="Kudahl U."/>
            <person name="Lin S."/>
            <person name="Michel G."/>
            <person name="Mittag M."/>
            <person name="Olson B.J."/>
            <person name="Pangilinan J."/>
            <person name="Peng Y."/>
            <person name="Qiu H."/>
            <person name="Shu S."/>
            <person name="Singer J.T."/>
            <person name="Smith A.G."/>
            <person name="Sprecher B.N."/>
            <person name="Wagner V."/>
            <person name="Wang W."/>
            <person name="Wang Z.-Y."/>
            <person name="Yan J."/>
            <person name="Yarish C."/>
            <person name="Zoeuner-Riek S."/>
            <person name="Zhuang Y."/>
            <person name="Zou Y."/>
            <person name="Lindquist E.A."/>
            <person name="Grimwood J."/>
            <person name="Barry K."/>
            <person name="Rokhsar D.S."/>
            <person name="Schmutz J."/>
            <person name="Stiller J.W."/>
            <person name="Grossman A.R."/>
            <person name="Prochnik S.E."/>
        </authorList>
    </citation>
    <scope>NUCLEOTIDE SEQUENCE [LARGE SCALE GENOMIC DNA]</scope>
    <source>
        <strain evidence="2">4086291</strain>
    </source>
</reference>
<proteinExistence type="predicted"/>
<sequence length="840" mass="88752">MPARRPCPRGPAPLPHTHGPRVGPVGRWRRRHSGRTAAPLARWRRARCAAGHSPATNGGRAQASHGNGGTAARRTPHRASARATNADHPTAAAALDAVAAALGRRVPTPPQPRRVGQHRPRAADARHVGAINGVLPPPWVAVLLPPPPPPNPIPRHVHPPPARHAWASAHAAAAGAAAGSPPAWPTYTVVAAPSAAPSLTASHVDVTPPLAHGGGDPATANTTAGGSRPTPPRIGGDGPIANARAVPHRHVARVGGGGGERLPEPPVAANHKPPPVRRRRHDGAVARNDGGGGEAAASPAGDRRHWRVAQRPPGAWDLSKRCTETPAAASCVAHASPDTPAPMMATRIDMAGTKGGGASSASTVWGVSGTRRGVEAVRGQVNLIEQLHPSSKPALPPPANSGAPRHRRPRRRDRCAKPKPPSPTLPHRLEQSGLRKKRNGSWVAGLCSYRVAFGLSKRLAARGTWLPLRKCRSSSFVSSVPRTQVAHTESFSPRTQCRQLRFDASIEARRLDTSAPRQSRAHQTRPVIPGRSPSWCLFPYPYVAGHLRRARILVVSVSCGRPRDAEEINAAVSVERTVIIKGPTDTIETGLCVTLCLTILHADSVQRPFCAAVGPLTDAPDACSCYVHARGGRGGSKRDPPCHPFTRHTRPPGPAVVAPSAPQPVRPEEAMESPSTRVDHSRGTTARRSGGRPEAASPQAARAVQAPPQAKPLTQPIVRDPSPTLTGWRTPQPHLIPALASCEWALQAPMRPPLVSDTYCTVQTLSSASAKMPIEHPIRWEPMAHRTGCPIGTDGRPMGILARLHRAPSGTIGGSHETLLTDSSFLTNQKRGILELLHDA</sequence>
<feature type="region of interest" description="Disordered" evidence="1">
    <location>
        <begin position="386"/>
        <end position="436"/>
    </location>
</feature>
<feature type="region of interest" description="Disordered" evidence="1">
    <location>
        <begin position="1"/>
        <end position="87"/>
    </location>
</feature>
<protein>
    <submittedName>
        <fullName evidence="2">Uncharacterized protein</fullName>
    </submittedName>
</protein>
<dbReference type="AlphaFoldDB" id="A0A1X6NTF3"/>
<organism evidence="2 3">
    <name type="scientific">Porphyra umbilicalis</name>
    <name type="common">Purple laver</name>
    <name type="synonym">Red alga</name>
    <dbReference type="NCBI Taxonomy" id="2786"/>
    <lineage>
        <taxon>Eukaryota</taxon>
        <taxon>Rhodophyta</taxon>
        <taxon>Bangiophyceae</taxon>
        <taxon>Bangiales</taxon>
        <taxon>Bangiaceae</taxon>
        <taxon>Porphyra</taxon>
    </lineage>
</organism>
<feature type="region of interest" description="Disordered" evidence="1">
    <location>
        <begin position="630"/>
        <end position="729"/>
    </location>
</feature>
<dbReference type="Proteomes" id="UP000218209">
    <property type="component" value="Unassembled WGS sequence"/>
</dbReference>
<keyword evidence="3" id="KW-1185">Reference proteome</keyword>
<feature type="compositionally biased region" description="Low complexity" evidence="1">
    <location>
        <begin position="683"/>
        <end position="712"/>
    </location>
</feature>
<feature type="compositionally biased region" description="Basic residues" evidence="1">
    <location>
        <begin position="404"/>
        <end position="414"/>
    </location>
</feature>
<accession>A0A1X6NTF3</accession>